<dbReference type="SMART" id="SM00768">
    <property type="entry name" value="X8"/>
    <property type="match status" value="1"/>
</dbReference>
<dbReference type="InterPro" id="IPR017853">
    <property type="entry name" value="GH"/>
</dbReference>
<sequence length="475" mass="51661">MIPVIGVMEKAILTLFSVTLLVSFSNAQLPSNQLIGINYGRQGTNLPSPYETIERLKAMKVNRVKIYDSDHEILKLLSGTSIRVTIMVPDDSIPDIAANQSAANLWVHDNILAFLPETMIRGVLVGNEILGDSRAQSLSFHVVPAMRNIKKTLNHHNIHNIKVGTPVAMDVVETTFPPSNGRFRSDIPREEILLPLLNFLNRTSSYFFLDVYPYFSWSASPHNVSLDAALLREGNQTAVVDPATGLAYTNLLDQMLDSVAFAMQDLGFNGVKIAISETGWPNAGDLDQPGANIHNAAAYNRNLVRKITSNPPLGTPARPGQAVPTFVFSLYDEDRKSGPGTERHWGILRPNGNPVYELNLTGAVPESEYPPLPQPDNNEPYEGNLWCVVASGVRVFELGPAIDFACAAGNGTCDELAPGGNCYEPVSVVSHANYAFSSFWAKFRSRGASCHFDGLAAMSTVNPSHGACKIPSVCV</sequence>
<dbReference type="InterPro" id="IPR044965">
    <property type="entry name" value="Glyco_hydro_17_plant"/>
</dbReference>
<dbReference type="PROSITE" id="PS00587">
    <property type="entry name" value="GLYCOSYL_HYDROL_F17"/>
    <property type="match status" value="1"/>
</dbReference>
<proteinExistence type="inferred from homology"/>
<evidence type="ECO:0000256" key="12">
    <source>
        <dbReference type="RuleBase" id="RU004336"/>
    </source>
</evidence>
<gene>
    <name evidence="15" type="ORF">CEPIT_LOCUS39758</name>
</gene>
<feature type="domain" description="X8" evidence="14">
    <location>
        <begin position="385"/>
        <end position="470"/>
    </location>
</feature>
<comment type="catalytic activity">
    <reaction evidence="1">
        <text>Hydrolysis of (1-&gt;3)-beta-D-glucosidic linkages in (1-&gt;3)-beta-D-glucans.</text>
        <dbReference type="EC" id="3.2.1.39"/>
    </reaction>
</comment>
<organism evidence="15 16">
    <name type="scientific">Cuscuta epithymum</name>
    <dbReference type="NCBI Taxonomy" id="186058"/>
    <lineage>
        <taxon>Eukaryota</taxon>
        <taxon>Viridiplantae</taxon>
        <taxon>Streptophyta</taxon>
        <taxon>Embryophyta</taxon>
        <taxon>Tracheophyta</taxon>
        <taxon>Spermatophyta</taxon>
        <taxon>Magnoliopsida</taxon>
        <taxon>eudicotyledons</taxon>
        <taxon>Gunneridae</taxon>
        <taxon>Pentapetalae</taxon>
        <taxon>asterids</taxon>
        <taxon>lamiids</taxon>
        <taxon>Solanales</taxon>
        <taxon>Convolvulaceae</taxon>
        <taxon>Cuscuteae</taxon>
        <taxon>Cuscuta</taxon>
        <taxon>Cuscuta subgen. Cuscuta</taxon>
    </lineage>
</organism>
<dbReference type="GO" id="GO:0042973">
    <property type="term" value="F:glucan endo-1,3-beta-D-glucosidase activity"/>
    <property type="evidence" value="ECO:0007669"/>
    <property type="project" value="UniProtKB-EC"/>
</dbReference>
<name>A0AAV0G3Y1_9ASTE</name>
<dbReference type="FunFam" id="3.20.20.80:FF:000002">
    <property type="entry name" value="Glucan endo-1,3-beta-glucosidase 3"/>
    <property type="match status" value="1"/>
</dbReference>
<dbReference type="GO" id="GO:0005886">
    <property type="term" value="C:plasma membrane"/>
    <property type="evidence" value="ECO:0007669"/>
    <property type="project" value="UniProtKB-SubCell"/>
</dbReference>
<dbReference type="GO" id="GO:0098552">
    <property type="term" value="C:side of membrane"/>
    <property type="evidence" value="ECO:0007669"/>
    <property type="project" value="UniProtKB-KW"/>
</dbReference>
<keyword evidence="5" id="KW-0472">Membrane</keyword>
<dbReference type="PANTHER" id="PTHR32227">
    <property type="entry name" value="GLUCAN ENDO-1,3-BETA-GLUCOSIDASE BG1-RELATED-RELATED"/>
    <property type="match status" value="1"/>
</dbReference>
<evidence type="ECO:0000256" key="9">
    <source>
        <dbReference type="ARBA" id="ARBA00023157"/>
    </source>
</evidence>
<dbReference type="Gene3D" id="3.20.20.80">
    <property type="entry name" value="Glycosidases"/>
    <property type="match status" value="1"/>
</dbReference>
<dbReference type="SUPFAM" id="SSF51445">
    <property type="entry name" value="(Trans)glycosidases"/>
    <property type="match status" value="1"/>
</dbReference>
<dbReference type="GO" id="GO:0005975">
    <property type="term" value="P:carbohydrate metabolic process"/>
    <property type="evidence" value="ECO:0007669"/>
    <property type="project" value="InterPro"/>
</dbReference>
<dbReference type="EC" id="3.2.1.39" evidence="4"/>
<comment type="caution">
    <text evidence="15">The sequence shown here is derived from an EMBL/GenBank/DDBJ whole genome shotgun (WGS) entry which is preliminary data.</text>
</comment>
<evidence type="ECO:0000256" key="13">
    <source>
        <dbReference type="SAM" id="SignalP"/>
    </source>
</evidence>
<dbReference type="Pfam" id="PF00332">
    <property type="entry name" value="Glyco_hydro_17"/>
    <property type="match status" value="1"/>
</dbReference>
<evidence type="ECO:0000256" key="4">
    <source>
        <dbReference type="ARBA" id="ARBA00012780"/>
    </source>
</evidence>
<feature type="chain" id="PRO_5043549881" description="glucan endo-1,3-beta-D-glucosidase" evidence="13">
    <location>
        <begin position="28"/>
        <end position="475"/>
    </location>
</feature>
<dbReference type="GO" id="GO:0006952">
    <property type="term" value="P:defense response"/>
    <property type="evidence" value="ECO:0007669"/>
    <property type="project" value="UniProtKB-KW"/>
</dbReference>
<keyword evidence="16" id="KW-1185">Reference proteome</keyword>
<dbReference type="Proteomes" id="UP001152523">
    <property type="component" value="Unassembled WGS sequence"/>
</dbReference>
<keyword evidence="10 12" id="KW-0326">Glycosidase</keyword>
<accession>A0AAV0G3Y1</accession>
<keyword evidence="6 13" id="KW-0732">Signal</keyword>
<comment type="subcellular location">
    <subcellularLocation>
        <location evidence="2">Cell membrane</location>
        <topology evidence="2">Lipid-anchor</topology>
        <topology evidence="2">GPI-anchor</topology>
    </subcellularLocation>
</comment>
<evidence type="ECO:0000256" key="11">
    <source>
        <dbReference type="RuleBase" id="RU004335"/>
    </source>
</evidence>
<keyword evidence="5" id="KW-0325">Glycoprotein</keyword>
<dbReference type="InterPro" id="IPR000490">
    <property type="entry name" value="Glyco_hydro_17"/>
</dbReference>
<dbReference type="Pfam" id="PF07983">
    <property type="entry name" value="X8"/>
    <property type="match status" value="1"/>
</dbReference>
<dbReference type="InterPro" id="IPR012946">
    <property type="entry name" value="X8"/>
</dbReference>
<evidence type="ECO:0000313" key="16">
    <source>
        <dbReference type="Proteomes" id="UP001152523"/>
    </source>
</evidence>
<comment type="similarity">
    <text evidence="3 11">Belongs to the glycosyl hydrolase 17 family.</text>
</comment>
<keyword evidence="7 12" id="KW-0378">Hydrolase</keyword>
<reference evidence="15" key="1">
    <citation type="submission" date="2022-07" db="EMBL/GenBank/DDBJ databases">
        <authorList>
            <person name="Macas J."/>
            <person name="Novak P."/>
            <person name="Neumann P."/>
        </authorList>
    </citation>
    <scope>NUCLEOTIDE SEQUENCE</scope>
</reference>
<evidence type="ECO:0000256" key="6">
    <source>
        <dbReference type="ARBA" id="ARBA00022729"/>
    </source>
</evidence>
<evidence type="ECO:0000256" key="1">
    <source>
        <dbReference type="ARBA" id="ARBA00000382"/>
    </source>
</evidence>
<dbReference type="EMBL" id="CAMAPF010001038">
    <property type="protein sequence ID" value="CAH9142248.1"/>
    <property type="molecule type" value="Genomic_DNA"/>
</dbReference>
<evidence type="ECO:0000256" key="8">
    <source>
        <dbReference type="ARBA" id="ARBA00022821"/>
    </source>
</evidence>
<protein>
    <recommendedName>
        <fullName evidence="4">glucan endo-1,3-beta-D-glucosidase</fullName>
        <ecNumber evidence="4">3.2.1.39</ecNumber>
    </recommendedName>
</protein>
<dbReference type="AlphaFoldDB" id="A0AAV0G3Y1"/>
<evidence type="ECO:0000256" key="10">
    <source>
        <dbReference type="ARBA" id="ARBA00023295"/>
    </source>
</evidence>
<evidence type="ECO:0000256" key="3">
    <source>
        <dbReference type="ARBA" id="ARBA00008773"/>
    </source>
</evidence>
<evidence type="ECO:0000313" key="15">
    <source>
        <dbReference type="EMBL" id="CAH9142248.1"/>
    </source>
</evidence>
<feature type="signal peptide" evidence="13">
    <location>
        <begin position="1"/>
        <end position="27"/>
    </location>
</feature>
<evidence type="ECO:0000256" key="2">
    <source>
        <dbReference type="ARBA" id="ARBA00004609"/>
    </source>
</evidence>
<evidence type="ECO:0000256" key="5">
    <source>
        <dbReference type="ARBA" id="ARBA00022622"/>
    </source>
</evidence>
<keyword evidence="8" id="KW-0611">Plant defense</keyword>
<keyword evidence="5" id="KW-0449">Lipoprotein</keyword>
<evidence type="ECO:0000256" key="7">
    <source>
        <dbReference type="ARBA" id="ARBA00022801"/>
    </source>
</evidence>
<evidence type="ECO:0000259" key="14">
    <source>
        <dbReference type="SMART" id="SM00768"/>
    </source>
</evidence>
<keyword evidence="5" id="KW-0336">GPI-anchor</keyword>
<keyword evidence="9" id="KW-1015">Disulfide bond</keyword>